<comment type="subcellular location">
    <subcellularLocation>
        <location evidence="3 15">Cytoplasm</location>
    </subcellularLocation>
</comment>
<evidence type="ECO:0000256" key="11">
    <source>
        <dbReference type="ARBA" id="ARBA00022801"/>
    </source>
</evidence>
<evidence type="ECO:0000256" key="15">
    <source>
        <dbReference type="HAMAP-Rule" id="MF_01019"/>
    </source>
</evidence>
<keyword evidence="13 15" id="KW-0368">Histidine biosynthesis</keyword>
<feature type="region of interest" description="Phosphoribosyl-AMP cyclohydrolase" evidence="15">
    <location>
        <begin position="1"/>
        <end position="120"/>
    </location>
</feature>
<dbReference type="EMBL" id="JAUSUO010000009">
    <property type="protein sequence ID" value="MDQ0344322.1"/>
    <property type="molecule type" value="Genomic_DNA"/>
</dbReference>
<organism evidence="18 19">
    <name type="scientific">Lederbergia wuyishanensis</name>
    <dbReference type="NCBI Taxonomy" id="1347903"/>
    <lineage>
        <taxon>Bacteria</taxon>
        <taxon>Bacillati</taxon>
        <taxon>Bacillota</taxon>
        <taxon>Bacilli</taxon>
        <taxon>Bacillales</taxon>
        <taxon>Bacillaceae</taxon>
        <taxon>Lederbergia</taxon>
    </lineage>
</organism>
<comment type="caution">
    <text evidence="18">The sequence shown here is derived from an EMBL/GenBank/DDBJ whole genome shotgun (WGS) entry which is preliminary data.</text>
</comment>
<dbReference type="SUPFAM" id="SSF141734">
    <property type="entry name" value="HisI-like"/>
    <property type="match status" value="1"/>
</dbReference>
<dbReference type="InterPro" id="IPR038019">
    <property type="entry name" value="PRib_AMP_CycHydrolase_sf"/>
</dbReference>
<comment type="pathway">
    <text evidence="4 15">Amino-acid biosynthesis; L-histidine biosynthesis; L-histidine from 5-phospho-alpha-D-ribose 1-diphosphate: step 3/9.</text>
</comment>
<evidence type="ECO:0000256" key="9">
    <source>
        <dbReference type="ARBA" id="ARBA00022605"/>
    </source>
</evidence>
<dbReference type="InterPro" id="IPR008179">
    <property type="entry name" value="HisE"/>
</dbReference>
<evidence type="ECO:0000256" key="4">
    <source>
        <dbReference type="ARBA" id="ARBA00005169"/>
    </source>
</evidence>
<evidence type="ECO:0000256" key="10">
    <source>
        <dbReference type="ARBA" id="ARBA00022741"/>
    </source>
</evidence>
<evidence type="ECO:0000313" key="18">
    <source>
        <dbReference type="EMBL" id="MDQ0344322.1"/>
    </source>
</evidence>
<dbReference type="NCBIfam" id="NF000768">
    <property type="entry name" value="PRK00051.1"/>
    <property type="match status" value="1"/>
</dbReference>
<proteinExistence type="inferred from homology"/>
<dbReference type="HAMAP" id="MF_01019">
    <property type="entry name" value="HisIE"/>
    <property type="match status" value="1"/>
</dbReference>
<dbReference type="GO" id="GO:0004635">
    <property type="term" value="F:phosphoribosyl-AMP cyclohydrolase activity"/>
    <property type="evidence" value="ECO:0007669"/>
    <property type="project" value="UniProtKB-EC"/>
</dbReference>
<dbReference type="InterPro" id="IPR002496">
    <property type="entry name" value="PRib_AMP_CycHydrolase_dom"/>
</dbReference>
<dbReference type="InterPro" id="IPR023019">
    <property type="entry name" value="His_synth_HisIE"/>
</dbReference>
<evidence type="ECO:0000256" key="16">
    <source>
        <dbReference type="SAM" id="MobiDB-lite"/>
    </source>
</evidence>
<evidence type="ECO:0000256" key="1">
    <source>
        <dbReference type="ARBA" id="ARBA00000024"/>
    </source>
</evidence>
<name>A0ABU0D7G2_9BACI</name>
<evidence type="ECO:0000256" key="14">
    <source>
        <dbReference type="ARBA" id="ARBA00023268"/>
    </source>
</evidence>
<feature type="region of interest" description="Disordered" evidence="16">
    <location>
        <begin position="205"/>
        <end position="224"/>
    </location>
</feature>
<evidence type="ECO:0000259" key="17">
    <source>
        <dbReference type="Pfam" id="PF01502"/>
    </source>
</evidence>
<evidence type="ECO:0000256" key="12">
    <source>
        <dbReference type="ARBA" id="ARBA00022840"/>
    </source>
</evidence>
<dbReference type="GO" id="GO:0004636">
    <property type="term" value="F:phosphoribosyl-ATP diphosphatase activity"/>
    <property type="evidence" value="ECO:0007669"/>
    <property type="project" value="UniProtKB-EC"/>
</dbReference>
<sequence length="224" mass="25256">MTLVKLDFSKGLLPAIIVDNQSQEVLMLAYMDETAFNKTVETKETWFYSRSRNEYWNKGATSGNKQIVKSIKYDCDGDTLLIKVAPLGPACHTGERTCFFQSVELEGGEESEAPGENQTIYSDLMEEIQDRKSTPIEGSYTNYLFTKGIDKIAKKLIEEAGEVIIAAKNNDKEELVNETSDLLYHCLVLLAEQGVALEDVEAELRKRSSKKGNAKKERPDIQKW</sequence>
<feature type="region of interest" description="Phosphoribosyl-ATP pyrophosphohydrolase" evidence="15">
    <location>
        <begin position="121"/>
        <end position="224"/>
    </location>
</feature>
<evidence type="ECO:0000256" key="5">
    <source>
        <dbReference type="ARBA" id="ARBA00005204"/>
    </source>
</evidence>
<evidence type="ECO:0000256" key="7">
    <source>
        <dbReference type="ARBA" id="ARBA00008299"/>
    </source>
</evidence>
<dbReference type="InterPro" id="IPR021130">
    <property type="entry name" value="PRib-ATP_PPHydrolase-like"/>
</dbReference>
<evidence type="ECO:0000256" key="3">
    <source>
        <dbReference type="ARBA" id="ARBA00004496"/>
    </source>
</evidence>
<dbReference type="PANTHER" id="PTHR42945">
    <property type="entry name" value="HISTIDINE BIOSYNTHESIS BIFUNCTIONAL PROTEIN"/>
    <property type="match status" value="1"/>
</dbReference>
<dbReference type="NCBIfam" id="TIGR03188">
    <property type="entry name" value="histidine_hisI"/>
    <property type="match status" value="1"/>
</dbReference>
<dbReference type="EC" id="3.5.4.19" evidence="15"/>
<dbReference type="CDD" id="cd11534">
    <property type="entry name" value="NTP-PPase_HisIE_like"/>
    <property type="match status" value="1"/>
</dbReference>
<dbReference type="HAMAP" id="MF_01021">
    <property type="entry name" value="HisI"/>
    <property type="match status" value="1"/>
</dbReference>
<dbReference type="Gene3D" id="1.10.287.1080">
    <property type="entry name" value="MazG-like"/>
    <property type="match status" value="1"/>
</dbReference>
<comment type="similarity">
    <text evidence="6 15">In the C-terminal section; belongs to the PRA-PH family.</text>
</comment>
<evidence type="ECO:0000313" key="19">
    <source>
        <dbReference type="Proteomes" id="UP001232343"/>
    </source>
</evidence>
<dbReference type="Gene3D" id="3.10.20.810">
    <property type="entry name" value="Phosphoribosyl-AMP cyclohydrolase"/>
    <property type="match status" value="1"/>
</dbReference>
<keyword evidence="8 15" id="KW-0963">Cytoplasm</keyword>
<dbReference type="NCBIfam" id="NF002747">
    <property type="entry name" value="PRK02759.1"/>
    <property type="match status" value="1"/>
</dbReference>
<keyword evidence="19" id="KW-1185">Reference proteome</keyword>
<dbReference type="InterPro" id="IPR026660">
    <property type="entry name" value="PRA-CH"/>
</dbReference>
<gene>
    <name evidence="15" type="primary">hisI</name>
    <name evidence="15" type="synonym">hisIE</name>
    <name evidence="18" type="ORF">J2S14_003165</name>
</gene>
<keyword evidence="14 15" id="KW-0511">Multifunctional enzyme</keyword>
<evidence type="ECO:0000256" key="13">
    <source>
        <dbReference type="ARBA" id="ARBA00023102"/>
    </source>
</evidence>
<comment type="catalytic activity">
    <reaction evidence="2 15">
        <text>1-(5-phospho-beta-D-ribosyl)-ATP + H2O = 1-(5-phospho-beta-D-ribosyl)-5'-AMP + diphosphate + H(+)</text>
        <dbReference type="Rhea" id="RHEA:22828"/>
        <dbReference type="ChEBI" id="CHEBI:15377"/>
        <dbReference type="ChEBI" id="CHEBI:15378"/>
        <dbReference type="ChEBI" id="CHEBI:33019"/>
        <dbReference type="ChEBI" id="CHEBI:59457"/>
        <dbReference type="ChEBI" id="CHEBI:73183"/>
        <dbReference type="EC" id="3.6.1.31"/>
    </reaction>
</comment>
<feature type="domain" description="Phosphoribosyl-AMP cyclohydrolase" evidence="17">
    <location>
        <begin position="27"/>
        <end position="100"/>
    </location>
</feature>
<dbReference type="Proteomes" id="UP001232343">
    <property type="component" value="Unassembled WGS sequence"/>
</dbReference>
<evidence type="ECO:0000256" key="6">
    <source>
        <dbReference type="ARBA" id="ARBA00007731"/>
    </source>
</evidence>
<keyword evidence="10 15" id="KW-0547">Nucleotide-binding</keyword>
<comment type="catalytic activity">
    <reaction evidence="1 15">
        <text>1-(5-phospho-beta-D-ribosyl)-5'-AMP + H2O = 1-(5-phospho-beta-D-ribosyl)-5-[(5-phospho-beta-D-ribosylamino)methylideneamino]imidazole-4-carboxamide</text>
        <dbReference type="Rhea" id="RHEA:20049"/>
        <dbReference type="ChEBI" id="CHEBI:15377"/>
        <dbReference type="ChEBI" id="CHEBI:58435"/>
        <dbReference type="ChEBI" id="CHEBI:59457"/>
        <dbReference type="EC" id="3.5.4.19"/>
    </reaction>
</comment>
<protein>
    <recommendedName>
        <fullName evidence="15">Histidine biosynthesis bifunctional protein HisIE</fullName>
    </recommendedName>
    <domain>
        <recommendedName>
            <fullName evidence="15">Phosphoribosyl-AMP cyclohydrolase</fullName>
            <shortName evidence="15">PRA-CH</shortName>
            <ecNumber evidence="15">3.5.4.19</ecNumber>
        </recommendedName>
    </domain>
    <domain>
        <recommendedName>
            <fullName evidence="15">Phosphoribosyl-ATP pyrophosphatase</fullName>
            <shortName evidence="15">PRA-PH</shortName>
            <ecNumber evidence="15">3.6.1.31</ecNumber>
        </recommendedName>
    </domain>
</protein>
<dbReference type="EC" id="3.6.1.31" evidence="15"/>
<reference evidence="18 19" key="1">
    <citation type="submission" date="2023-07" db="EMBL/GenBank/DDBJ databases">
        <title>Genomic Encyclopedia of Type Strains, Phase IV (KMG-IV): sequencing the most valuable type-strain genomes for metagenomic binning, comparative biology and taxonomic classification.</title>
        <authorList>
            <person name="Goeker M."/>
        </authorList>
    </citation>
    <scope>NUCLEOTIDE SEQUENCE [LARGE SCALE GENOMIC DNA]</scope>
    <source>
        <strain evidence="18 19">DSM 27848</strain>
    </source>
</reference>
<dbReference type="SUPFAM" id="SSF101386">
    <property type="entry name" value="all-alpha NTP pyrophosphatases"/>
    <property type="match status" value="1"/>
</dbReference>
<dbReference type="PANTHER" id="PTHR42945:SF9">
    <property type="entry name" value="HISTIDINE BIOSYNTHESIS BIFUNCTIONAL PROTEIN HISIE"/>
    <property type="match status" value="1"/>
</dbReference>
<dbReference type="HAMAP" id="MF_01020">
    <property type="entry name" value="HisE"/>
    <property type="match status" value="1"/>
</dbReference>
<evidence type="ECO:0000256" key="8">
    <source>
        <dbReference type="ARBA" id="ARBA00022490"/>
    </source>
</evidence>
<evidence type="ECO:0000256" key="2">
    <source>
        <dbReference type="ARBA" id="ARBA00001460"/>
    </source>
</evidence>
<dbReference type="Pfam" id="PF01502">
    <property type="entry name" value="PRA-CH"/>
    <property type="match status" value="1"/>
</dbReference>
<keyword evidence="9 15" id="KW-0028">Amino-acid biosynthesis</keyword>
<accession>A0ABU0D7G2</accession>
<feature type="compositionally biased region" description="Basic and acidic residues" evidence="16">
    <location>
        <begin position="214"/>
        <end position="224"/>
    </location>
</feature>
<keyword evidence="11 15" id="KW-0378">Hydrolase</keyword>
<dbReference type="Pfam" id="PF01503">
    <property type="entry name" value="PRA-PH"/>
    <property type="match status" value="1"/>
</dbReference>
<comment type="pathway">
    <text evidence="5 15">Amino-acid biosynthesis; L-histidine biosynthesis; L-histidine from 5-phospho-alpha-D-ribose 1-diphosphate: step 2/9.</text>
</comment>
<keyword evidence="12 15" id="KW-0067">ATP-binding</keyword>
<comment type="similarity">
    <text evidence="7 15">In the N-terminal section; belongs to the PRA-CH family.</text>
</comment>